<dbReference type="AlphaFoldDB" id="A0A382RW24"/>
<dbReference type="EMBL" id="UINC01124485">
    <property type="protein sequence ID" value="SVD01660.1"/>
    <property type="molecule type" value="Genomic_DNA"/>
</dbReference>
<dbReference type="Gene3D" id="2.60.120.260">
    <property type="entry name" value="Galactose-binding domain-like"/>
    <property type="match status" value="1"/>
</dbReference>
<accession>A0A382RW24</accession>
<feature type="non-terminal residue" evidence="1">
    <location>
        <position position="223"/>
    </location>
</feature>
<evidence type="ECO:0008006" key="2">
    <source>
        <dbReference type="Google" id="ProtNLM"/>
    </source>
</evidence>
<dbReference type="InterPro" id="IPR008979">
    <property type="entry name" value="Galactose-bd-like_sf"/>
</dbReference>
<proteinExistence type="predicted"/>
<evidence type="ECO:0000313" key="1">
    <source>
        <dbReference type="EMBL" id="SVD01660.1"/>
    </source>
</evidence>
<protein>
    <recommendedName>
        <fullName evidence="2">PA14 domain-containing protein</fullName>
    </recommendedName>
</protein>
<name>A0A382RW24_9ZZZZ</name>
<organism evidence="1">
    <name type="scientific">marine metagenome</name>
    <dbReference type="NCBI Taxonomy" id="408172"/>
    <lineage>
        <taxon>unclassified sequences</taxon>
        <taxon>metagenomes</taxon>
        <taxon>ecological metagenomes</taxon>
    </lineage>
</organism>
<sequence length="223" mass="24379">MKLKPFSTATLVLVAGAWLASEVNAESLFSRGAKWSYYKGNDHPSGGDLEWVELDYDDSDWPSGASPIRYGDGNGGTVLGDMRNTYSTIFFRRTFTVVNASQVSALDLLVDYDDGFVVWINGEQVLNVGGAADLSHDSFASISHESGNFETFALDNPAQFLVDGINQIAIMGFNTNLTSSDFMMNVELQSFQPDKSPPKVVSLNPLPGNVSLLREITVRFSEE</sequence>
<gene>
    <name evidence="1" type="ORF">METZ01_LOCUS354514</name>
</gene>
<reference evidence="1" key="1">
    <citation type="submission" date="2018-05" db="EMBL/GenBank/DDBJ databases">
        <authorList>
            <person name="Lanie J.A."/>
            <person name="Ng W.-L."/>
            <person name="Kazmierczak K.M."/>
            <person name="Andrzejewski T.M."/>
            <person name="Davidsen T.M."/>
            <person name="Wayne K.J."/>
            <person name="Tettelin H."/>
            <person name="Glass J.I."/>
            <person name="Rusch D."/>
            <person name="Podicherti R."/>
            <person name="Tsui H.-C.T."/>
            <person name="Winkler M.E."/>
        </authorList>
    </citation>
    <scope>NUCLEOTIDE SEQUENCE</scope>
</reference>
<dbReference type="SUPFAM" id="SSF49785">
    <property type="entry name" value="Galactose-binding domain-like"/>
    <property type="match status" value="1"/>
</dbReference>